<evidence type="ECO:0000313" key="1">
    <source>
        <dbReference type="EMBL" id="KFM79124.1"/>
    </source>
</evidence>
<reference evidence="1 2" key="1">
    <citation type="submission" date="2013-11" db="EMBL/GenBank/DDBJ databases">
        <title>Genome sequencing of Stegodyphus mimosarum.</title>
        <authorList>
            <person name="Bechsgaard J."/>
        </authorList>
    </citation>
    <scope>NUCLEOTIDE SEQUENCE [LARGE SCALE GENOMIC DNA]</scope>
</reference>
<feature type="non-terminal residue" evidence="1">
    <location>
        <position position="43"/>
    </location>
</feature>
<name>A0A087UP35_STEMI</name>
<dbReference type="Proteomes" id="UP000054359">
    <property type="component" value="Unassembled WGS sequence"/>
</dbReference>
<sequence>MQRAIFLTKKTLERKIYQSGARPFFLQTLQFLMLGQIMKIIKI</sequence>
<organism evidence="1 2">
    <name type="scientific">Stegodyphus mimosarum</name>
    <name type="common">African social velvet spider</name>
    <dbReference type="NCBI Taxonomy" id="407821"/>
    <lineage>
        <taxon>Eukaryota</taxon>
        <taxon>Metazoa</taxon>
        <taxon>Ecdysozoa</taxon>
        <taxon>Arthropoda</taxon>
        <taxon>Chelicerata</taxon>
        <taxon>Arachnida</taxon>
        <taxon>Araneae</taxon>
        <taxon>Araneomorphae</taxon>
        <taxon>Entelegynae</taxon>
        <taxon>Eresoidea</taxon>
        <taxon>Eresidae</taxon>
        <taxon>Stegodyphus</taxon>
    </lineage>
</organism>
<keyword evidence="2" id="KW-1185">Reference proteome</keyword>
<protein>
    <submittedName>
        <fullName evidence="1">Uncharacterized protein</fullName>
    </submittedName>
</protein>
<accession>A0A087UP35</accession>
<dbReference type="AlphaFoldDB" id="A0A087UP35"/>
<dbReference type="EMBL" id="KK120826">
    <property type="protein sequence ID" value="KFM79124.1"/>
    <property type="molecule type" value="Genomic_DNA"/>
</dbReference>
<proteinExistence type="predicted"/>
<gene>
    <name evidence="1" type="ORF">X975_23854</name>
</gene>
<evidence type="ECO:0000313" key="2">
    <source>
        <dbReference type="Proteomes" id="UP000054359"/>
    </source>
</evidence>